<evidence type="ECO:0000313" key="2">
    <source>
        <dbReference type="Proteomes" id="UP000551563"/>
    </source>
</evidence>
<dbReference type="EMBL" id="DUMN01000371">
    <property type="protein sequence ID" value="HHV68555.1"/>
    <property type="molecule type" value="Genomic_DNA"/>
</dbReference>
<evidence type="ECO:0000313" key="1">
    <source>
        <dbReference type="EMBL" id="HHV68555.1"/>
    </source>
</evidence>
<gene>
    <name evidence="1" type="ORF">GXX48_13040</name>
</gene>
<reference evidence="1 2" key="1">
    <citation type="journal article" date="2020" name="Biotechnol. Biofuels">
        <title>New insights from the biogas microbiome by comprehensive genome-resolved metagenomics of nearly 1600 species originating from multiple anaerobic digesters.</title>
        <authorList>
            <person name="Campanaro S."/>
            <person name="Treu L."/>
            <person name="Rodriguez-R L.M."/>
            <person name="Kovalovszki A."/>
            <person name="Ziels R.M."/>
            <person name="Maus I."/>
            <person name="Zhu X."/>
            <person name="Kougias P.G."/>
            <person name="Basile A."/>
            <person name="Luo G."/>
            <person name="Schluter A."/>
            <person name="Konstantinidis K.T."/>
            <person name="Angelidaki I."/>
        </authorList>
    </citation>
    <scope>NUCLEOTIDE SEQUENCE [LARGE SCALE GENOMIC DNA]</scope>
    <source>
        <strain evidence="1">AS04akNAM_66</strain>
    </source>
</reference>
<name>A0A7V6U015_9HYPH</name>
<accession>A0A7V6U015</accession>
<sequence>MKHNIAESFEEFFEKHAETLADYDAKAETLTAENPYSVETYIDEALAIEDDDFDDEHIYDFEPMPDDDESAPRFTP</sequence>
<dbReference type="Proteomes" id="UP000551563">
    <property type="component" value="Unassembled WGS sequence"/>
</dbReference>
<comment type="caution">
    <text evidence="1">The sequence shown here is derived from an EMBL/GenBank/DDBJ whole genome shotgun (WGS) entry which is preliminary data.</text>
</comment>
<proteinExistence type="predicted"/>
<organism evidence="1 2">
    <name type="scientific">Brucella intermedia</name>
    <dbReference type="NCBI Taxonomy" id="94625"/>
    <lineage>
        <taxon>Bacteria</taxon>
        <taxon>Pseudomonadati</taxon>
        <taxon>Pseudomonadota</taxon>
        <taxon>Alphaproteobacteria</taxon>
        <taxon>Hyphomicrobiales</taxon>
        <taxon>Brucellaceae</taxon>
        <taxon>Brucella/Ochrobactrum group</taxon>
        <taxon>Brucella</taxon>
    </lineage>
</organism>
<protein>
    <submittedName>
        <fullName evidence="1">Uncharacterized protein</fullName>
    </submittedName>
</protein>
<dbReference type="AlphaFoldDB" id="A0A7V6U015"/>